<dbReference type="PANTHER" id="PTHR43200">
    <property type="entry name" value="PHOSPHATASE"/>
    <property type="match status" value="1"/>
</dbReference>
<dbReference type="NCBIfam" id="TIGR02067">
    <property type="entry name" value="his_9_HisN"/>
    <property type="match status" value="1"/>
</dbReference>
<dbReference type="GO" id="GO:0052834">
    <property type="term" value="F:inositol monophosphate phosphatase activity"/>
    <property type="evidence" value="ECO:0007669"/>
    <property type="project" value="UniProtKB-EC"/>
</dbReference>
<name>A0ABU0FP68_9HYPH</name>
<protein>
    <recommendedName>
        <fullName evidence="4 11">Histidinol-phosphatase</fullName>
        <ecNumber evidence="4 11">3.1.3.15</ecNumber>
    </recommendedName>
</protein>
<accession>A0ABU0FP68</accession>
<keyword evidence="7 12" id="KW-0378">Hydrolase</keyword>
<keyword evidence="5" id="KW-0028">Amino-acid biosynthesis</keyword>
<evidence type="ECO:0000256" key="4">
    <source>
        <dbReference type="ARBA" id="ARBA00013085"/>
    </source>
</evidence>
<evidence type="ECO:0000256" key="9">
    <source>
        <dbReference type="ARBA" id="ARBA00023102"/>
    </source>
</evidence>
<evidence type="ECO:0000256" key="7">
    <source>
        <dbReference type="ARBA" id="ARBA00022801"/>
    </source>
</evidence>
<dbReference type="CDD" id="cd01641">
    <property type="entry name" value="Bacterial_IMPase_like_1"/>
    <property type="match status" value="1"/>
</dbReference>
<dbReference type="PANTHER" id="PTHR43200:SF6">
    <property type="entry name" value="3'(2'),5'-BISPHOSPHATE NUCLEOTIDASE"/>
    <property type="match status" value="1"/>
</dbReference>
<proteinExistence type="inferred from homology"/>
<evidence type="ECO:0000256" key="11">
    <source>
        <dbReference type="NCBIfam" id="TIGR02067"/>
    </source>
</evidence>
<dbReference type="Gene3D" id="3.30.540.10">
    <property type="entry name" value="Fructose-1,6-Bisphosphatase, subunit A, domain 1"/>
    <property type="match status" value="1"/>
</dbReference>
<evidence type="ECO:0000313" key="13">
    <source>
        <dbReference type="Proteomes" id="UP001237448"/>
    </source>
</evidence>
<evidence type="ECO:0000256" key="10">
    <source>
        <dbReference type="ARBA" id="ARBA00049158"/>
    </source>
</evidence>
<keyword evidence="8" id="KW-0460">Magnesium</keyword>
<evidence type="ECO:0000256" key="3">
    <source>
        <dbReference type="ARBA" id="ARBA00009759"/>
    </source>
</evidence>
<dbReference type="PRINTS" id="PR00377">
    <property type="entry name" value="IMPHPHTASES"/>
</dbReference>
<evidence type="ECO:0000313" key="12">
    <source>
        <dbReference type="EMBL" id="MDQ0396152.1"/>
    </source>
</evidence>
<evidence type="ECO:0000256" key="2">
    <source>
        <dbReference type="ARBA" id="ARBA00004970"/>
    </source>
</evidence>
<evidence type="ECO:0000256" key="6">
    <source>
        <dbReference type="ARBA" id="ARBA00022723"/>
    </source>
</evidence>
<sequence>MAPVDFEAFVDELANVSGTTIMPFFRSALGVEDKSGGVDFDPVTEADRAAEAAIRQKIRATFPTHGVMGEEYGSERLDAEFVWVLDPIDGTKSFISGMVGWGTLIGLLRNGQPCYGMMHQPFTRERFSGDGGSAKYRGPGGERVLRTRPCATLADAVLYTTTPRLMAPAEQVRFSVIEEKVKLSRYGGDCYAYAMLAMGLVDLIIEASLQPYDITALIPIIEGAGGVITTWDGGPAQAGGRIVAAGDARVHAAALALLQASFEA</sequence>
<dbReference type="Gene3D" id="3.40.190.80">
    <property type="match status" value="1"/>
</dbReference>
<reference evidence="12 13" key="1">
    <citation type="submission" date="2023-07" db="EMBL/GenBank/DDBJ databases">
        <title>Genomic Encyclopedia of Type Strains, Phase IV (KMG-IV): sequencing the most valuable type-strain genomes for metagenomic binning, comparative biology and taxonomic classification.</title>
        <authorList>
            <person name="Goeker M."/>
        </authorList>
    </citation>
    <scope>NUCLEOTIDE SEQUENCE [LARGE SCALE GENOMIC DNA]</scope>
    <source>
        <strain evidence="12 13">DSM 5896</strain>
    </source>
</reference>
<dbReference type="EC" id="3.1.3.15" evidence="4 11"/>
<dbReference type="RefSeq" id="WP_307435995.1">
    <property type="nucleotide sequence ID" value="NZ_JAUSVK010000001.1"/>
</dbReference>
<keyword evidence="6" id="KW-0479">Metal-binding</keyword>
<dbReference type="InterPro" id="IPR000760">
    <property type="entry name" value="Inositol_monophosphatase-like"/>
</dbReference>
<dbReference type="Pfam" id="PF00459">
    <property type="entry name" value="Inositol_P"/>
    <property type="match status" value="1"/>
</dbReference>
<dbReference type="InterPro" id="IPR011809">
    <property type="entry name" value="His_9_proposed"/>
</dbReference>
<dbReference type="SUPFAM" id="SSF56655">
    <property type="entry name" value="Carbohydrate phosphatase"/>
    <property type="match status" value="1"/>
</dbReference>
<dbReference type="EMBL" id="JAUSVK010000001">
    <property type="protein sequence ID" value="MDQ0396152.1"/>
    <property type="molecule type" value="Genomic_DNA"/>
</dbReference>
<gene>
    <name evidence="12" type="ORF">J3R73_005944</name>
</gene>
<keyword evidence="9" id="KW-0368">Histidine biosynthesis</keyword>
<comment type="catalytic activity">
    <reaction evidence="10">
        <text>L-histidinol phosphate + H2O = L-histidinol + phosphate</text>
        <dbReference type="Rhea" id="RHEA:14465"/>
        <dbReference type="ChEBI" id="CHEBI:15377"/>
        <dbReference type="ChEBI" id="CHEBI:43474"/>
        <dbReference type="ChEBI" id="CHEBI:57699"/>
        <dbReference type="ChEBI" id="CHEBI:57980"/>
        <dbReference type="EC" id="3.1.3.15"/>
    </reaction>
</comment>
<comment type="pathway">
    <text evidence="2">Amino-acid biosynthesis; L-histidine biosynthesis; L-histidine from 5-phospho-alpha-D-ribose 1-diphosphate: step 8/9.</text>
</comment>
<dbReference type="Proteomes" id="UP001237448">
    <property type="component" value="Unassembled WGS sequence"/>
</dbReference>
<dbReference type="InterPro" id="IPR020583">
    <property type="entry name" value="Inositol_monoP_metal-BS"/>
</dbReference>
<comment type="cofactor">
    <cofactor evidence="1">
        <name>Mg(2+)</name>
        <dbReference type="ChEBI" id="CHEBI:18420"/>
    </cofactor>
</comment>
<dbReference type="InterPro" id="IPR051090">
    <property type="entry name" value="Inositol_monoP_superfamily"/>
</dbReference>
<comment type="caution">
    <text evidence="12">The sequence shown here is derived from an EMBL/GenBank/DDBJ whole genome shotgun (WGS) entry which is preliminary data.</text>
</comment>
<evidence type="ECO:0000256" key="1">
    <source>
        <dbReference type="ARBA" id="ARBA00001946"/>
    </source>
</evidence>
<dbReference type="PROSITE" id="PS00629">
    <property type="entry name" value="IMP_1"/>
    <property type="match status" value="1"/>
</dbReference>
<evidence type="ECO:0000256" key="8">
    <source>
        <dbReference type="ARBA" id="ARBA00022842"/>
    </source>
</evidence>
<comment type="similarity">
    <text evidence="3">Belongs to the inositol monophosphatase superfamily.</text>
</comment>
<keyword evidence="13" id="KW-1185">Reference proteome</keyword>
<organism evidence="12 13">
    <name type="scientific">Labrys monachus</name>
    <dbReference type="NCBI Taxonomy" id="217067"/>
    <lineage>
        <taxon>Bacteria</taxon>
        <taxon>Pseudomonadati</taxon>
        <taxon>Pseudomonadota</taxon>
        <taxon>Alphaproteobacteria</taxon>
        <taxon>Hyphomicrobiales</taxon>
        <taxon>Xanthobacteraceae</taxon>
        <taxon>Labrys</taxon>
    </lineage>
</organism>
<evidence type="ECO:0000256" key="5">
    <source>
        <dbReference type="ARBA" id="ARBA00022605"/>
    </source>
</evidence>